<feature type="compositionally biased region" description="Polar residues" evidence="1">
    <location>
        <begin position="674"/>
        <end position="689"/>
    </location>
</feature>
<accession>A0A8K0KJT3</accession>
<dbReference type="OrthoDB" id="289038at2759"/>
<feature type="region of interest" description="Disordered" evidence="1">
    <location>
        <begin position="671"/>
        <end position="745"/>
    </location>
</feature>
<feature type="compositionally biased region" description="Polar residues" evidence="1">
    <location>
        <begin position="731"/>
        <end position="745"/>
    </location>
</feature>
<sequence length="772" mass="85894">MASHIVGMIFQAITKHTEVCQPFFKLLTLLMEGGSGTGLPCFTQLVLQRVWEAAEACPQSALGWLAVQAPRNKLVHAWVLQSLDTWVEHFLISHANQRVRAAAALLLVSLVPSVNFRQGFRAFRGTSVGLSRPGDPSSIVAEATPILHRIYSVLLRLLKPARLYIDIQAHGTSKLTAYFALLTYCAISKVEKLMFGPYFVDLWQLFHPKLAEPSIPVHHNKQAVLLFWHHVCTDCPENVQLILQNPHVTKNIAFNYILADHNDQDVVQFNRAMLPAYYGLLRTVCEQSRGFCRHLAAHQNIHWAFKNITPYPTQYSTALHTLHVMHHEATACHVGGDLQELLAIMLDMARCLRTSRDGHDARNILLSCKEWADALRKLATLLNTYNPPEMRTLCIELLKEFLLLLPAEVVQVLAPLLSHCHAALQDGHRAIPVPVGPYFPRRGSNHHKSSMVTGPHIPGPRRPMVQMAVPHSQLEAAKGVDEEYDEALMEVYSPYHQFVDVMCRLAVNNECMSETLVGLSAMLGFEGVPLHMTFFPKLWLDIFHAQHVDRKYISVLTNSNYFVDYVEAVLLDERTSLNNGIVYNFLCIYFPKVASHVLNEQTCNLIDSLVSSLTDIAEVVSVRATAYKLNGDLRALSLVYGSGVGPSPPTSLANTLAILLNKARACQRQIEDVASTSSAPSNTEETSNVEGDEPPTKKRIMDSQGNTKEEHLPKPSSPTPGSSKSLEEPAQKTSETADNSAQHQPRSAFCVNWVEVLEKTIIGLLAILGKKG</sequence>
<dbReference type="SUPFAM" id="SSF48371">
    <property type="entry name" value="ARM repeat"/>
    <property type="match status" value="1"/>
</dbReference>
<dbReference type="InterPro" id="IPR016024">
    <property type="entry name" value="ARM-type_fold"/>
</dbReference>
<gene>
    <name evidence="2" type="ORF">J437_LFUL013436</name>
</gene>
<comment type="caution">
    <text evidence="2">The sequence shown here is derived from an EMBL/GenBank/DDBJ whole genome shotgun (WGS) entry which is preliminary data.</text>
</comment>
<evidence type="ECO:0000313" key="2">
    <source>
        <dbReference type="EMBL" id="KAG8236170.1"/>
    </source>
</evidence>
<evidence type="ECO:0000313" key="3">
    <source>
        <dbReference type="Proteomes" id="UP000792457"/>
    </source>
</evidence>
<keyword evidence="3" id="KW-1185">Reference proteome</keyword>
<evidence type="ECO:0000256" key="1">
    <source>
        <dbReference type="SAM" id="MobiDB-lite"/>
    </source>
</evidence>
<evidence type="ECO:0008006" key="4">
    <source>
        <dbReference type="Google" id="ProtNLM"/>
    </source>
</evidence>
<dbReference type="Proteomes" id="UP000792457">
    <property type="component" value="Unassembled WGS sequence"/>
</dbReference>
<proteinExistence type="predicted"/>
<reference evidence="2" key="1">
    <citation type="submission" date="2013-04" db="EMBL/GenBank/DDBJ databases">
        <authorList>
            <person name="Qu J."/>
            <person name="Murali S.C."/>
            <person name="Bandaranaike D."/>
            <person name="Bellair M."/>
            <person name="Blankenburg K."/>
            <person name="Chao H."/>
            <person name="Dinh H."/>
            <person name="Doddapaneni H."/>
            <person name="Downs B."/>
            <person name="Dugan-Rocha S."/>
            <person name="Elkadiri S."/>
            <person name="Gnanaolivu R.D."/>
            <person name="Hernandez B."/>
            <person name="Javaid M."/>
            <person name="Jayaseelan J.C."/>
            <person name="Lee S."/>
            <person name="Li M."/>
            <person name="Ming W."/>
            <person name="Munidasa M."/>
            <person name="Muniz J."/>
            <person name="Nguyen L."/>
            <person name="Ongeri F."/>
            <person name="Osuji N."/>
            <person name="Pu L.-L."/>
            <person name="Puazo M."/>
            <person name="Qu C."/>
            <person name="Quiroz J."/>
            <person name="Raj R."/>
            <person name="Weissenberger G."/>
            <person name="Xin Y."/>
            <person name="Zou X."/>
            <person name="Han Y."/>
            <person name="Richards S."/>
            <person name="Worley K."/>
            <person name="Muzny D."/>
            <person name="Gibbs R."/>
        </authorList>
    </citation>
    <scope>NUCLEOTIDE SEQUENCE</scope>
    <source>
        <strain evidence="2">Sampled in the wild</strain>
    </source>
</reference>
<dbReference type="AlphaFoldDB" id="A0A8K0KJT3"/>
<organism evidence="2 3">
    <name type="scientific">Ladona fulva</name>
    <name type="common">Scarce chaser dragonfly</name>
    <name type="synonym">Libellula fulva</name>
    <dbReference type="NCBI Taxonomy" id="123851"/>
    <lineage>
        <taxon>Eukaryota</taxon>
        <taxon>Metazoa</taxon>
        <taxon>Ecdysozoa</taxon>
        <taxon>Arthropoda</taxon>
        <taxon>Hexapoda</taxon>
        <taxon>Insecta</taxon>
        <taxon>Pterygota</taxon>
        <taxon>Palaeoptera</taxon>
        <taxon>Odonata</taxon>
        <taxon>Epiprocta</taxon>
        <taxon>Anisoptera</taxon>
        <taxon>Libelluloidea</taxon>
        <taxon>Libellulidae</taxon>
        <taxon>Ladona</taxon>
    </lineage>
</organism>
<name>A0A8K0KJT3_LADFU</name>
<reference evidence="2" key="2">
    <citation type="submission" date="2017-10" db="EMBL/GenBank/DDBJ databases">
        <title>Ladona fulva Genome sequencing and assembly.</title>
        <authorList>
            <person name="Murali S."/>
            <person name="Richards S."/>
            <person name="Bandaranaike D."/>
            <person name="Bellair M."/>
            <person name="Blankenburg K."/>
            <person name="Chao H."/>
            <person name="Dinh H."/>
            <person name="Doddapaneni H."/>
            <person name="Dugan-Rocha S."/>
            <person name="Elkadiri S."/>
            <person name="Gnanaolivu R."/>
            <person name="Hernandez B."/>
            <person name="Skinner E."/>
            <person name="Javaid M."/>
            <person name="Lee S."/>
            <person name="Li M."/>
            <person name="Ming W."/>
            <person name="Munidasa M."/>
            <person name="Muniz J."/>
            <person name="Nguyen L."/>
            <person name="Hughes D."/>
            <person name="Osuji N."/>
            <person name="Pu L.-L."/>
            <person name="Puazo M."/>
            <person name="Qu C."/>
            <person name="Quiroz J."/>
            <person name="Raj R."/>
            <person name="Weissenberger G."/>
            <person name="Xin Y."/>
            <person name="Zou X."/>
            <person name="Han Y."/>
            <person name="Worley K."/>
            <person name="Muzny D."/>
            <person name="Gibbs R."/>
        </authorList>
    </citation>
    <scope>NUCLEOTIDE SEQUENCE</scope>
    <source>
        <strain evidence="2">Sampled in the wild</strain>
    </source>
</reference>
<dbReference type="EMBL" id="KZ308994">
    <property type="protein sequence ID" value="KAG8236170.1"/>
    <property type="molecule type" value="Genomic_DNA"/>
</dbReference>
<protein>
    <recommendedName>
        <fullName evidence="4">Ubiquitin carboxyl-terminal hydrolase 34</fullName>
    </recommendedName>
</protein>
<feature type="compositionally biased region" description="Basic and acidic residues" evidence="1">
    <location>
        <begin position="694"/>
        <end position="713"/>
    </location>
</feature>